<comment type="subcellular location">
    <subcellularLocation>
        <location evidence="1">Membrane</location>
        <topology evidence="1">Multi-pass membrane protein</topology>
    </subcellularLocation>
</comment>
<keyword evidence="6" id="KW-0530">Neurotransmitter biosynthesis</keyword>
<dbReference type="PANTHER" id="PTHR45897:SF4">
    <property type="entry name" value="HIGH-AFFINITY CHOLINE TRANSPORTER 1"/>
    <property type="match status" value="1"/>
</dbReference>
<dbReference type="CDD" id="cd11474">
    <property type="entry name" value="SLC5sbd_CHT"/>
    <property type="match status" value="1"/>
</dbReference>
<keyword evidence="12" id="KW-0739">Sodium transport</keyword>
<evidence type="ECO:0000256" key="11">
    <source>
        <dbReference type="ARBA" id="ARBA00023180"/>
    </source>
</evidence>
<evidence type="ECO:0000256" key="10">
    <source>
        <dbReference type="ARBA" id="ARBA00023136"/>
    </source>
</evidence>
<evidence type="ECO:0000256" key="5">
    <source>
        <dbReference type="ARBA" id="ARBA00022847"/>
    </source>
</evidence>
<dbReference type="Proteomes" id="UP000001554">
    <property type="component" value="Chromosome 12"/>
</dbReference>
<dbReference type="GO" id="GO:0008292">
    <property type="term" value="P:acetylcholine biosynthetic process"/>
    <property type="evidence" value="ECO:0000318"/>
    <property type="project" value="GO_Central"/>
</dbReference>
<dbReference type="OrthoDB" id="546820at2759"/>
<evidence type="ECO:0000256" key="14">
    <source>
        <dbReference type="SAM" id="Phobius"/>
    </source>
</evidence>
<dbReference type="Pfam" id="PF00474">
    <property type="entry name" value="SSF"/>
    <property type="match status" value="1"/>
</dbReference>
<keyword evidence="8" id="KW-0915">Sodium</keyword>
<feature type="transmembrane region" description="Helical" evidence="14">
    <location>
        <begin position="288"/>
        <end position="312"/>
    </location>
</feature>
<evidence type="ECO:0000256" key="7">
    <source>
        <dbReference type="ARBA" id="ARBA00022989"/>
    </source>
</evidence>
<dbReference type="Gene3D" id="1.20.1730.10">
    <property type="entry name" value="Sodium/glucose cotransporter"/>
    <property type="match status" value="1"/>
</dbReference>
<evidence type="ECO:0000256" key="1">
    <source>
        <dbReference type="ARBA" id="ARBA00004141"/>
    </source>
</evidence>
<comment type="similarity">
    <text evidence="2 13">Belongs to the sodium:solute symporter (SSF) (TC 2.A.21) family.</text>
</comment>
<dbReference type="GO" id="GO:0015871">
    <property type="term" value="P:choline transport"/>
    <property type="evidence" value="ECO:0000318"/>
    <property type="project" value="GO_Central"/>
</dbReference>
<feature type="transmembrane region" description="Helical" evidence="14">
    <location>
        <begin position="6"/>
        <end position="26"/>
    </location>
</feature>
<protein>
    <submittedName>
        <fullName evidence="16">High-affinity choline transporter 1-like</fullName>
    </submittedName>
</protein>
<feature type="transmembrane region" description="Helical" evidence="14">
    <location>
        <begin position="257"/>
        <end position="276"/>
    </location>
</feature>
<evidence type="ECO:0000313" key="15">
    <source>
        <dbReference type="Proteomes" id="UP000001554"/>
    </source>
</evidence>
<keyword evidence="3" id="KW-0813">Transport</keyword>
<reference evidence="15" key="1">
    <citation type="journal article" date="2020" name="Nat. Ecol. Evol.">
        <title>Deeply conserved synteny resolves early events in vertebrate evolution.</title>
        <authorList>
            <person name="Simakov O."/>
            <person name="Marletaz F."/>
            <person name="Yue J.X."/>
            <person name="O'Connell B."/>
            <person name="Jenkins J."/>
            <person name="Brandt A."/>
            <person name="Calef R."/>
            <person name="Tung C.H."/>
            <person name="Huang T.K."/>
            <person name="Schmutz J."/>
            <person name="Satoh N."/>
            <person name="Yu J.K."/>
            <person name="Putnam N.H."/>
            <person name="Green R.E."/>
            <person name="Rokhsar D.S."/>
        </authorList>
    </citation>
    <scope>NUCLEOTIDE SEQUENCE [LARGE SCALE GENOMIC DNA]</scope>
    <source>
        <strain evidence="15">S238N-H82</strain>
    </source>
</reference>
<feature type="transmembrane region" description="Helical" evidence="14">
    <location>
        <begin position="190"/>
        <end position="208"/>
    </location>
</feature>
<evidence type="ECO:0000256" key="4">
    <source>
        <dbReference type="ARBA" id="ARBA00022692"/>
    </source>
</evidence>
<evidence type="ECO:0000256" key="8">
    <source>
        <dbReference type="ARBA" id="ARBA00023053"/>
    </source>
</evidence>
<keyword evidence="11" id="KW-0325">Glycoprotein</keyword>
<gene>
    <name evidence="16" type="primary">LOC118428304</name>
</gene>
<dbReference type="OMA" id="HANNYLA"/>
<evidence type="ECO:0000256" key="2">
    <source>
        <dbReference type="ARBA" id="ARBA00006434"/>
    </source>
</evidence>
<dbReference type="RefSeq" id="XP_035694223.1">
    <property type="nucleotide sequence ID" value="XM_035838330.1"/>
</dbReference>
<proteinExistence type="inferred from homology"/>
<organism evidence="15 16">
    <name type="scientific">Branchiostoma floridae</name>
    <name type="common">Florida lancelet</name>
    <name type="synonym">Amphioxus</name>
    <dbReference type="NCBI Taxonomy" id="7739"/>
    <lineage>
        <taxon>Eukaryota</taxon>
        <taxon>Metazoa</taxon>
        <taxon>Chordata</taxon>
        <taxon>Cephalochordata</taxon>
        <taxon>Leptocardii</taxon>
        <taxon>Amphioxiformes</taxon>
        <taxon>Branchiostomatidae</taxon>
        <taxon>Branchiostoma</taxon>
    </lineage>
</organism>
<evidence type="ECO:0000256" key="9">
    <source>
        <dbReference type="ARBA" id="ARBA00023065"/>
    </source>
</evidence>
<name>A0A9J7M579_BRAFL</name>
<dbReference type="GO" id="GO:0005307">
    <property type="term" value="F:choline:sodium symporter activity"/>
    <property type="evidence" value="ECO:0000318"/>
    <property type="project" value="GO_Central"/>
</dbReference>
<dbReference type="GO" id="GO:0005886">
    <property type="term" value="C:plasma membrane"/>
    <property type="evidence" value="ECO:0000318"/>
    <property type="project" value="GO_Central"/>
</dbReference>
<evidence type="ECO:0000256" key="3">
    <source>
        <dbReference type="ARBA" id="ARBA00022448"/>
    </source>
</evidence>
<evidence type="ECO:0000256" key="13">
    <source>
        <dbReference type="RuleBase" id="RU362091"/>
    </source>
</evidence>
<dbReference type="PANTHER" id="PTHR45897">
    <property type="entry name" value="HIGH-AFFINITY CHOLINE TRANSPORTER 1"/>
    <property type="match status" value="1"/>
</dbReference>
<keyword evidence="10 14" id="KW-0472">Membrane</keyword>
<feature type="transmembrane region" description="Helical" evidence="14">
    <location>
        <begin position="156"/>
        <end position="178"/>
    </location>
</feature>
<keyword evidence="4 14" id="KW-0812">Transmembrane</keyword>
<accession>A0A9J7M579</accession>
<feature type="transmembrane region" description="Helical" evidence="14">
    <location>
        <begin position="47"/>
        <end position="70"/>
    </location>
</feature>
<feature type="transmembrane region" description="Helical" evidence="14">
    <location>
        <begin position="130"/>
        <end position="150"/>
    </location>
</feature>
<dbReference type="PROSITE" id="PS50283">
    <property type="entry name" value="NA_SOLUT_SYMP_3"/>
    <property type="match status" value="1"/>
</dbReference>
<keyword evidence="7 14" id="KW-1133">Transmembrane helix</keyword>
<evidence type="ECO:0000256" key="6">
    <source>
        <dbReference type="ARBA" id="ARBA00022979"/>
    </source>
</evidence>
<sequence length="398" mass="43103">MAVNIPGIIAIVIFYLAILAIGVWAARRGASKEAEGTPRSERVMLAGRDIGVFVGIMTMTATWVGGGYINGTAEVIFDPLQGFIWCQAPFGYSIGLVLGGLFFAKKMRAEGYVTMLDPFQQRYGERMGGLLFIPALLADVCWCGAILAALGATLSVVLGLNFTLSVIISAAIAVFYTLLGGLYSVVYTDVLQLFCIFVGLWISIPFALTNPLVSEIGTTTLTRLLYTPVNASVYNRTFNETETAGWYGTWDMKYTGVWIDFAMLLMCGGIPWQCYFQRVLSSKSPARAQWLSIAAGLGCVIMSIPSILIGAIGASTDWPKTAYGKDPAVEGQASLILPLVLQYLTPTWVSFFGLGAVSAAVMSSADSSVLASSSLFARNVYKLIFRQKAVVWRFFKKI</sequence>
<dbReference type="InterPro" id="IPR038377">
    <property type="entry name" value="Na/Glc_symporter_sf"/>
</dbReference>
<dbReference type="GeneID" id="118428304"/>
<evidence type="ECO:0000256" key="12">
    <source>
        <dbReference type="ARBA" id="ARBA00023201"/>
    </source>
</evidence>
<keyword evidence="15" id="KW-1185">Reference proteome</keyword>
<dbReference type="InterPro" id="IPR001734">
    <property type="entry name" value="Na/solute_symporter"/>
</dbReference>
<keyword evidence="9" id="KW-0406">Ion transport</keyword>
<dbReference type="AlphaFoldDB" id="A0A9J7M579"/>
<evidence type="ECO:0000313" key="16">
    <source>
        <dbReference type="RefSeq" id="XP_035694223.1"/>
    </source>
</evidence>
<keyword evidence="5" id="KW-0769">Symport</keyword>
<reference evidence="16" key="2">
    <citation type="submission" date="2025-08" db="UniProtKB">
        <authorList>
            <consortium name="RefSeq"/>
        </authorList>
    </citation>
    <scope>IDENTIFICATION</scope>
    <source>
        <strain evidence="16">S238N-H82</strain>
        <tissue evidence="16">Testes</tissue>
    </source>
</reference>
<feature type="transmembrane region" description="Helical" evidence="14">
    <location>
        <begin position="82"/>
        <end position="104"/>
    </location>
</feature>
<dbReference type="KEGG" id="bfo:118428304"/>
<dbReference type="InterPro" id="IPR052244">
    <property type="entry name" value="Choline_transporter"/>
</dbReference>